<name>A0A1Y1BVP9_9BURK</name>
<dbReference type="AlphaFoldDB" id="A0A1Y1BVP9"/>
<accession>A0A1Y1BVP9</accession>
<evidence type="ECO:0000313" key="2">
    <source>
        <dbReference type="EMBL" id="BAX63166.1"/>
    </source>
</evidence>
<feature type="region of interest" description="Disordered" evidence="1">
    <location>
        <begin position="1"/>
        <end position="47"/>
    </location>
</feature>
<proteinExistence type="predicted"/>
<gene>
    <name evidence="2" type="ORF">BSFP_060340</name>
</gene>
<reference evidence="2 3" key="1">
    <citation type="journal article" date="2017" name="Genome Announc.">
        <title>Complete Genome Sequence of Burkholderia stabilis FERMP-21014.</title>
        <authorList>
            <person name="Konishi K."/>
            <person name="Kumagai T."/>
            <person name="Sakasegawa S."/>
            <person name="Tamura T."/>
        </authorList>
    </citation>
    <scope>NUCLEOTIDE SEQUENCE [LARGE SCALE GENOMIC DNA]</scope>
    <source>
        <strain evidence="2 3">FERMP-21014</strain>
    </source>
</reference>
<dbReference type="Proteomes" id="UP000218432">
    <property type="component" value="Chromosome 2"/>
</dbReference>
<evidence type="ECO:0000256" key="1">
    <source>
        <dbReference type="SAM" id="MobiDB-lite"/>
    </source>
</evidence>
<feature type="compositionally biased region" description="Basic and acidic residues" evidence="1">
    <location>
        <begin position="1"/>
        <end position="20"/>
    </location>
</feature>
<sequence>MIDLKHRNDDASQQHRKFEQDNATDDGMPVAPEAPVHARPGEQERLRTAKERIADSRKRWGMAYPSN</sequence>
<dbReference type="EMBL" id="AP018112">
    <property type="protein sequence ID" value="BAX63166.1"/>
    <property type="molecule type" value="Genomic_DNA"/>
</dbReference>
<organism evidence="2 3">
    <name type="scientific">Burkholderia stabilis</name>
    <dbReference type="NCBI Taxonomy" id="95485"/>
    <lineage>
        <taxon>Bacteria</taxon>
        <taxon>Pseudomonadati</taxon>
        <taxon>Pseudomonadota</taxon>
        <taxon>Betaproteobacteria</taxon>
        <taxon>Burkholderiales</taxon>
        <taxon>Burkholderiaceae</taxon>
        <taxon>Burkholderia</taxon>
        <taxon>Burkholderia cepacia complex</taxon>
    </lineage>
</organism>
<protein>
    <submittedName>
        <fullName evidence="2">Uncharacterized protein</fullName>
    </submittedName>
</protein>
<dbReference type="RefSeq" id="WP_065503255.1">
    <property type="nucleotide sequence ID" value="NZ_AP018112.1"/>
</dbReference>
<evidence type="ECO:0000313" key="3">
    <source>
        <dbReference type="Proteomes" id="UP000218432"/>
    </source>
</evidence>